<organism evidence="5 6">
    <name type="scientific">Halomonas aquatica</name>
    <dbReference type="NCBI Taxonomy" id="3151123"/>
    <lineage>
        <taxon>Bacteria</taxon>
        <taxon>Pseudomonadati</taxon>
        <taxon>Pseudomonadota</taxon>
        <taxon>Gammaproteobacteria</taxon>
        <taxon>Oceanospirillales</taxon>
        <taxon>Halomonadaceae</taxon>
        <taxon>Halomonas</taxon>
    </lineage>
</organism>
<dbReference type="SUPFAM" id="SSF100950">
    <property type="entry name" value="NagB/RpiA/CoA transferase-like"/>
    <property type="match status" value="1"/>
</dbReference>
<feature type="domain" description="HTH deoR-type" evidence="4">
    <location>
        <begin position="3"/>
        <end position="58"/>
    </location>
</feature>
<protein>
    <submittedName>
        <fullName evidence="5">DeoR/GlpR family DNA-binding transcription regulator</fullName>
    </submittedName>
</protein>
<keyword evidence="3" id="KW-0804">Transcription</keyword>
<evidence type="ECO:0000313" key="5">
    <source>
        <dbReference type="EMBL" id="MEQ6918071.1"/>
    </source>
</evidence>
<dbReference type="Proteomes" id="UP001442468">
    <property type="component" value="Unassembled WGS sequence"/>
</dbReference>
<dbReference type="RefSeq" id="WP_349762334.1">
    <property type="nucleotide sequence ID" value="NZ_JBEGCJ010000004.1"/>
</dbReference>
<dbReference type="PRINTS" id="PR00037">
    <property type="entry name" value="HTHLACR"/>
</dbReference>
<keyword evidence="2 5" id="KW-0238">DNA-binding</keyword>
<dbReference type="SMART" id="SM00420">
    <property type="entry name" value="HTH_DEOR"/>
    <property type="match status" value="1"/>
</dbReference>
<dbReference type="InterPro" id="IPR001034">
    <property type="entry name" value="DeoR_HTH"/>
</dbReference>
<dbReference type="InterPro" id="IPR036390">
    <property type="entry name" value="WH_DNA-bd_sf"/>
</dbReference>
<evidence type="ECO:0000256" key="3">
    <source>
        <dbReference type="ARBA" id="ARBA00023163"/>
    </source>
</evidence>
<comment type="caution">
    <text evidence="5">The sequence shown here is derived from an EMBL/GenBank/DDBJ whole genome shotgun (WGS) entry which is preliminary data.</text>
</comment>
<dbReference type="InterPro" id="IPR014036">
    <property type="entry name" value="DeoR-like_C"/>
</dbReference>
<evidence type="ECO:0000256" key="2">
    <source>
        <dbReference type="ARBA" id="ARBA00023125"/>
    </source>
</evidence>
<dbReference type="PROSITE" id="PS51000">
    <property type="entry name" value="HTH_DEOR_2"/>
    <property type="match status" value="1"/>
</dbReference>
<dbReference type="GO" id="GO:0003677">
    <property type="term" value="F:DNA binding"/>
    <property type="evidence" value="ECO:0007669"/>
    <property type="project" value="UniProtKB-KW"/>
</dbReference>
<dbReference type="InterPro" id="IPR050313">
    <property type="entry name" value="Carb_Metab_HTH_regulators"/>
</dbReference>
<dbReference type="SMART" id="SM01134">
    <property type="entry name" value="DeoRC"/>
    <property type="match status" value="1"/>
</dbReference>
<reference evidence="5 6" key="1">
    <citation type="submission" date="2024-05" db="EMBL/GenBank/DDBJ databases">
        <title>Halomonas sp. SSM6 16S ribosomal RNA gene Genome sequencing and assembly.</title>
        <authorList>
            <person name="Yook S."/>
        </authorList>
    </citation>
    <scope>NUCLEOTIDE SEQUENCE [LARGE SCALE GENOMIC DNA]</scope>
    <source>
        <strain evidence="5 6">SSM6</strain>
    </source>
</reference>
<dbReference type="InterPro" id="IPR036388">
    <property type="entry name" value="WH-like_DNA-bd_sf"/>
</dbReference>
<dbReference type="Pfam" id="PF00455">
    <property type="entry name" value="DeoRC"/>
    <property type="match status" value="1"/>
</dbReference>
<proteinExistence type="predicted"/>
<gene>
    <name evidence="5" type="ORF">ABE960_11110</name>
</gene>
<keyword evidence="1" id="KW-0805">Transcription regulation</keyword>
<evidence type="ECO:0000256" key="1">
    <source>
        <dbReference type="ARBA" id="ARBA00023015"/>
    </source>
</evidence>
<dbReference type="InterPro" id="IPR018356">
    <property type="entry name" value="Tscrpt_reg_HTH_DeoR_CS"/>
</dbReference>
<dbReference type="PANTHER" id="PTHR30363:SF44">
    <property type="entry name" value="AGA OPERON TRANSCRIPTIONAL REPRESSOR-RELATED"/>
    <property type="match status" value="1"/>
</dbReference>
<dbReference type="InterPro" id="IPR037171">
    <property type="entry name" value="NagB/RpiA_transferase-like"/>
</dbReference>
<keyword evidence="6" id="KW-1185">Reference proteome</keyword>
<evidence type="ECO:0000313" key="6">
    <source>
        <dbReference type="Proteomes" id="UP001442468"/>
    </source>
</evidence>
<dbReference type="EMBL" id="JBEGCJ010000004">
    <property type="protein sequence ID" value="MEQ6918071.1"/>
    <property type="molecule type" value="Genomic_DNA"/>
</dbReference>
<accession>A0ABV1NG88</accession>
<dbReference type="PROSITE" id="PS00894">
    <property type="entry name" value="HTH_DEOR_1"/>
    <property type="match status" value="1"/>
</dbReference>
<dbReference type="Gene3D" id="3.40.50.1360">
    <property type="match status" value="1"/>
</dbReference>
<dbReference type="SUPFAM" id="SSF46785">
    <property type="entry name" value="Winged helix' DNA-binding domain"/>
    <property type="match status" value="1"/>
</dbReference>
<sequence>MWSRERHKRILNVLETKGKVSANDLANMLGVSRETVRRDLVDIEADGLITRVHGGALLSQARTEAPFRKRQDKQIRAKREIARKAAGLVLPGQTILVDAGTTTSVFAHELAKLSGITVITNSIDIATTLQGAGTKIELLLLGGSIISDVPATYGELTLTEIRRFHVDLTFVAPVALDSEKGAFDFDLHEATVAGAMMEQATESVLLVDHTKLGKISRVKYCDPGQIDILVTDRSVSDAVLHPFQDRGMRIIV</sequence>
<dbReference type="Pfam" id="PF08220">
    <property type="entry name" value="HTH_DeoR"/>
    <property type="match status" value="1"/>
</dbReference>
<evidence type="ECO:0000259" key="4">
    <source>
        <dbReference type="PROSITE" id="PS51000"/>
    </source>
</evidence>
<name>A0ABV1NG88_9GAMM</name>
<dbReference type="PANTHER" id="PTHR30363">
    <property type="entry name" value="HTH-TYPE TRANSCRIPTIONAL REGULATOR SRLR-RELATED"/>
    <property type="match status" value="1"/>
</dbReference>
<dbReference type="Gene3D" id="1.10.10.10">
    <property type="entry name" value="Winged helix-like DNA-binding domain superfamily/Winged helix DNA-binding domain"/>
    <property type="match status" value="1"/>
</dbReference>